<sequence>MFENGKLDGLFQQNRQRPKNTSLRSLIILSLDTEINDSQLYFGIACRNYFLHCNKFIKIS</sequence>
<dbReference type="EnsemblMetazoa" id="OVOC7332.1">
    <property type="protein sequence ID" value="OVOC7332.1"/>
    <property type="gene ID" value="WBGene00244141"/>
</dbReference>
<reference evidence="1" key="2">
    <citation type="submission" date="2022-06" db="UniProtKB">
        <authorList>
            <consortium name="EnsemblMetazoa"/>
        </authorList>
    </citation>
    <scope>IDENTIFICATION</scope>
</reference>
<keyword evidence="2" id="KW-1185">Reference proteome</keyword>
<dbReference type="Proteomes" id="UP000024404">
    <property type="component" value="Unassembled WGS sequence"/>
</dbReference>
<dbReference type="AlphaFoldDB" id="A0A8R1Y1T1"/>
<name>A0A8R1Y1T1_ONCVO</name>
<evidence type="ECO:0000313" key="1">
    <source>
        <dbReference type="EnsemblMetazoa" id="OVOC7332.1"/>
    </source>
</evidence>
<reference evidence="2" key="1">
    <citation type="submission" date="2013-10" db="EMBL/GenBank/DDBJ databases">
        <title>Genome sequencing of Onchocerca volvulus.</title>
        <authorList>
            <person name="Cotton J."/>
            <person name="Tsai J."/>
            <person name="Stanley E."/>
            <person name="Tracey A."/>
            <person name="Holroyd N."/>
            <person name="Lustigman S."/>
            <person name="Berriman M."/>
        </authorList>
    </citation>
    <scope>NUCLEOTIDE SEQUENCE</scope>
</reference>
<organism evidence="1 2">
    <name type="scientific">Onchocerca volvulus</name>
    <dbReference type="NCBI Taxonomy" id="6282"/>
    <lineage>
        <taxon>Eukaryota</taxon>
        <taxon>Metazoa</taxon>
        <taxon>Ecdysozoa</taxon>
        <taxon>Nematoda</taxon>
        <taxon>Chromadorea</taxon>
        <taxon>Rhabditida</taxon>
        <taxon>Spirurina</taxon>
        <taxon>Spiruromorpha</taxon>
        <taxon>Filarioidea</taxon>
        <taxon>Onchocercidae</taxon>
        <taxon>Onchocerca</taxon>
    </lineage>
</organism>
<protein>
    <submittedName>
        <fullName evidence="1">Uncharacterized protein</fullName>
    </submittedName>
</protein>
<dbReference type="EMBL" id="CMVM020000193">
    <property type="status" value="NOT_ANNOTATED_CDS"/>
    <property type="molecule type" value="Genomic_DNA"/>
</dbReference>
<proteinExistence type="predicted"/>
<accession>A0A8R1Y1T1</accession>
<evidence type="ECO:0000313" key="2">
    <source>
        <dbReference type="Proteomes" id="UP000024404"/>
    </source>
</evidence>